<evidence type="ECO:0000256" key="1">
    <source>
        <dbReference type="SAM" id="MobiDB-lite"/>
    </source>
</evidence>
<feature type="compositionally biased region" description="Polar residues" evidence="1">
    <location>
        <begin position="1"/>
        <end position="21"/>
    </location>
</feature>
<feature type="region of interest" description="Disordered" evidence="1">
    <location>
        <begin position="551"/>
        <end position="571"/>
    </location>
</feature>
<feature type="compositionally biased region" description="Polar residues" evidence="1">
    <location>
        <begin position="107"/>
        <end position="125"/>
    </location>
</feature>
<sequence>MSNSPAPSCNSTNYQQVNSNPAPLINHSQHYRAMPVNQANLSTLKQDANSNNPHHISSVVTSPLTSLAPNVNYGPSLNSSPAFNSSTMTQPQPGSLQASPHRPPSSMPTSSSYQYTNNPQSVPFSSGNKINLPNSNIPLMTYGMNQGGYSNTMPPQQIRQINSNVPPYASSMSSAQPVVNGPPLIQQSSLQSQAIKTPPNSMVNVSNGSDGNQPISRQQGFVNNYVLTSGSIHAESSIKPINVPLSVGPSIRTYSGGPTGQIESTCSNNMAVSQSNSFMGSQSNVPLNAIQSGPQVSGSLSTPFHSISQSINPSPSTVYNTANINPLVNTSVRPPMNSPLMNSPPMTGPPMTGPPMTGPPMTGPPMTGPPMTGPPMTSPPMNLPAHTSPSIPMSNAMQQASNKPPVGVMSGPMRPMMPVGGPMNPQLNMSNSANFPNVGRSIENSALSSPLNNQPPVTTTLPNIQQTTRYPSSSQQQRYPTNMPPSPYVNHQPQQPQMANVSKQYPGQYNTQDITQRMGQLSVTKQGFDQLWGHQMMDLLQCKHVLPEYPEDPPEIKLGPHFTDAPNCSPE</sequence>
<name>A0A4C1U0I3_EUMVA</name>
<dbReference type="Proteomes" id="UP000299102">
    <property type="component" value="Unassembled WGS sequence"/>
</dbReference>
<accession>A0A4C1U0I3</accession>
<dbReference type="AlphaFoldDB" id="A0A4C1U0I3"/>
<feature type="compositionally biased region" description="Polar residues" evidence="1">
    <location>
        <begin position="442"/>
        <end position="480"/>
    </location>
</feature>
<feature type="compositionally biased region" description="Polar residues" evidence="1">
    <location>
        <begin position="78"/>
        <end position="98"/>
    </location>
</feature>
<keyword evidence="3" id="KW-1185">Reference proteome</keyword>
<feature type="region of interest" description="Disordered" evidence="1">
    <location>
        <begin position="341"/>
        <end position="369"/>
    </location>
</feature>
<proteinExistence type="predicted"/>
<organism evidence="2 3">
    <name type="scientific">Eumeta variegata</name>
    <name type="common">Bagworm moth</name>
    <name type="synonym">Eumeta japonica</name>
    <dbReference type="NCBI Taxonomy" id="151549"/>
    <lineage>
        <taxon>Eukaryota</taxon>
        <taxon>Metazoa</taxon>
        <taxon>Ecdysozoa</taxon>
        <taxon>Arthropoda</taxon>
        <taxon>Hexapoda</taxon>
        <taxon>Insecta</taxon>
        <taxon>Pterygota</taxon>
        <taxon>Neoptera</taxon>
        <taxon>Endopterygota</taxon>
        <taxon>Lepidoptera</taxon>
        <taxon>Glossata</taxon>
        <taxon>Ditrysia</taxon>
        <taxon>Tineoidea</taxon>
        <taxon>Psychidae</taxon>
        <taxon>Oiketicinae</taxon>
        <taxon>Eumeta</taxon>
    </lineage>
</organism>
<feature type="region of interest" description="Disordered" evidence="1">
    <location>
        <begin position="439"/>
        <end position="480"/>
    </location>
</feature>
<feature type="compositionally biased region" description="Pro residues" evidence="1">
    <location>
        <begin position="346"/>
        <end position="369"/>
    </location>
</feature>
<reference evidence="2 3" key="1">
    <citation type="journal article" date="2019" name="Commun. Biol.">
        <title>The bagworm genome reveals a unique fibroin gene that provides high tensile strength.</title>
        <authorList>
            <person name="Kono N."/>
            <person name="Nakamura H."/>
            <person name="Ohtoshi R."/>
            <person name="Tomita M."/>
            <person name="Numata K."/>
            <person name="Arakawa K."/>
        </authorList>
    </citation>
    <scope>NUCLEOTIDE SEQUENCE [LARGE SCALE GENOMIC DNA]</scope>
</reference>
<dbReference type="STRING" id="151549.A0A4C1U0I3"/>
<dbReference type="EMBL" id="BGZK01000111">
    <property type="protein sequence ID" value="GBP19740.1"/>
    <property type="molecule type" value="Genomic_DNA"/>
</dbReference>
<feature type="region of interest" description="Disordered" evidence="1">
    <location>
        <begin position="78"/>
        <end position="125"/>
    </location>
</feature>
<gene>
    <name evidence="2" type="ORF">EVAR_8900_1</name>
</gene>
<evidence type="ECO:0000313" key="3">
    <source>
        <dbReference type="Proteomes" id="UP000299102"/>
    </source>
</evidence>
<protein>
    <submittedName>
        <fullName evidence="2">Uncharacterized protein</fullName>
    </submittedName>
</protein>
<dbReference type="OrthoDB" id="7478134at2759"/>
<comment type="caution">
    <text evidence="2">The sequence shown here is derived from an EMBL/GenBank/DDBJ whole genome shotgun (WGS) entry which is preliminary data.</text>
</comment>
<feature type="region of interest" description="Disordered" evidence="1">
    <location>
        <begin position="1"/>
        <end position="25"/>
    </location>
</feature>
<evidence type="ECO:0000313" key="2">
    <source>
        <dbReference type="EMBL" id="GBP19740.1"/>
    </source>
</evidence>